<keyword evidence="2" id="KW-1185">Reference proteome</keyword>
<protein>
    <submittedName>
        <fullName evidence="1">Uncharacterized protein</fullName>
    </submittedName>
</protein>
<sequence>MAITTTAWKPSFIGAAAARAATPESSIGQSAAKPLSLFLPLSCVPFCVED</sequence>
<organism evidence="1 2">
    <name type="scientific">Stephania cephalantha</name>
    <dbReference type="NCBI Taxonomy" id="152367"/>
    <lineage>
        <taxon>Eukaryota</taxon>
        <taxon>Viridiplantae</taxon>
        <taxon>Streptophyta</taxon>
        <taxon>Embryophyta</taxon>
        <taxon>Tracheophyta</taxon>
        <taxon>Spermatophyta</taxon>
        <taxon>Magnoliopsida</taxon>
        <taxon>Ranunculales</taxon>
        <taxon>Menispermaceae</taxon>
        <taxon>Menispermoideae</taxon>
        <taxon>Cissampelideae</taxon>
        <taxon>Stephania</taxon>
    </lineage>
</organism>
<comment type="caution">
    <text evidence="1">The sequence shown here is derived from an EMBL/GenBank/DDBJ whole genome shotgun (WGS) entry which is preliminary data.</text>
</comment>
<proteinExistence type="predicted"/>
<gene>
    <name evidence="1" type="ORF">Scep_024162</name>
</gene>
<dbReference type="AlphaFoldDB" id="A0AAP0EYW8"/>
<evidence type="ECO:0000313" key="2">
    <source>
        <dbReference type="Proteomes" id="UP001419268"/>
    </source>
</evidence>
<reference evidence="1 2" key="1">
    <citation type="submission" date="2024-01" db="EMBL/GenBank/DDBJ databases">
        <title>Genome assemblies of Stephania.</title>
        <authorList>
            <person name="Yang L."/>
        </authorList>
    </citation>
    <scope>NUCLEOTIDE SEQUENCE [LARGE SCALE GENOMIC DNA]</scope>
    <source>
        <strain evidence="1">JXDWG</strain>
        <tissue evidence="1">Leaf</tissue>
    </source>
</reference>
<accession>A0AAP0EYW8</accession>
<evidence type="ECO:0000313" key="1">
    <source>
        <dbReference type="EMBL" id="KAK9100732.1"/>
    </source>
</evidence>
<dbReference type="EMBL" id="JBBNAG010000010">
    <property type="protein sequence ID" value="KAK9100732.1"/>
    <property type="molecule type" value="Genomic_DNA"/>
</dbReference>
<dbReference type="Proteomes" id="UP001419268">
    <property type="component" value="Unassembled WGS sequence"/>
</dbReference>
<name>A0AAP0EYW8_9MAGN</name>